<dbReference type="InterPro" id="IPR035906">
    <property type="entry name" value="MetI-like_sf"/>
</dbReference>
<dbReference type="RefSeq" id="WP_103079056.1">
    <property type="nucleotide sequence ID" value="NZ_AZRM01000032.1"/>
</dbReference>
<feature type="transmembrane region" description="Helical" evidence="7">
    <location>
        <begin position="250"/>
        <end position="271"/>
    </location>
</feature>
<feature type="transmembrane region" description="Helical" evidence="7">
    <location>
        <begin position="80"/>
        <end position="103"/>
    </location>
</feature>
<dbReference type="Proteomes" id="UP000236199">
    <property type="component" value="Unassembled WGS sequence"/>
</dbReference>
<dbReference type="Gene3D" id="1.10.3720.10">
    <property type="entry name" value="MetI-like"/>
    <property type="match status" value="1"/>
</dbReference>
<sequence length="286" mass="32378">METSKKKLNKVLSFILIIVIAFFSFVPIYWTFAISISYTADLQTTTNRWFPPRINFNNYKEIFSPSQGVYSVAYEFQRTAINSIIIATITTLLVLIMATFAAYSIERLKVPFRKMISYFVILTQMLPPVVLVIPLYFLFNNFGLLDKKFSLILINAALNLPFAIWILSSYFRTLPVSVEDAAIVDGCGYFEIIWRIILPLSKPAIFTSGIFVFLATWNEFQIALVLTNSLKAKTLPVAISEFMGRFLIDYPLMATSGILALIPPAFFVVIFQKYLIAGLTSGAVKE</sequence>
<evidence type="ECO:0000259" key="8">
    <source>
        <dbReference type="PROSITE" id="PS50928"/>
    </source>
</evidence>
<name>A0A2K1P9V7_9BACT</name>
<dbReference type="AlphaFoldDB" id="A0A2K1P9V7"/>
<reference evidence="9 10" key="1">
    <citation type="submission" date="2013-12" db="EMBL/GenBank/DDBJ databases">
        <title>Comparative genomics of Petrotoga isolates.</title>
        <authorList>
            <person name="Nesbo C.L."/>
            <person name="Charchuk R."/>
            <person name="Chow K."/>
        </authorList>
    </citation>
    <scope>NUCLEOTIDE SEQUENCE [LARGE SCALE GENOMIC DNA]</scope>
    <source>
        <strain evidence="9 10">DSM 10691</strain>
    </source>
</reference>
<dbReference type="InterPro" id="IPR050901">
    <property type="entry name" value="BP-dep_ABC_trans_perm"/>
</dbReference>
<evidence type="ECO:0000256" key="2">
    <source>
        <dbReference type="ARBA" id="ARBA00022448"/>
    </source>
</evidence>
<keyword evidence="10" id="KW-1185">Reference proteome</keyword>
<comment type="caution">
    <text evidence="9">The sequence shown here is derived from an EMBL/GenBank/DDBJ whole genome shotgun (WGS) entry which is preliminary data.</text>
</comment>
<evidence type="ECO:0000313" key="9">
    <source>
        <dbReference type="EMBL" id="PNR99571.1"/>
    </source>
</evidence>
<proteinExistence type="inferred from homology"/>
<dbReference type="GO" id="GO:0055085">
    <property type="term" value="P:transmembrane transport"/>
    <property type="evidence" value="ECO:0007669"/>
    <property type="project" value="InterPro"/>
</dbReference>
<evidence type="ECO:0000256" key="3">
    <source>
        <dbReference type="ARBA" id="ARBA00022475"/>
    </source>
</evidence>
<dbReference type="EMBL" id="AZRM01000032">
    <property type="protein sequence ID" value="PNR99571.1"/>
    <property type="molecule type" value="Genomic_DNA"/>
</dbReference>
<dbReference type="PANTHER" id="PTHR32243:SF18">
    <property type="entry name" value="INNER MEMBRANE ABC TRANSPORTER PERMEASE PROTEIN YCJP"/>
    <property type="match status" value="1"/>
</dbReference>
<gene>
    <name evidence="9" type="ORF">X928_07015</name>
</gene>
<evidence type="ECO:0000256" key="6">
    <source>
        <dbReference type="ARBA" id="ARBA00023136"/>
    </source>
</evidence>
<feature type="transmembrane region" description="Helical" evidence="7">
    <location>
        <begin position="149"/>
        <end position="167"/>
    </location>
</feature>
<dbReference type="CDD" id="cd06261">
    <property type="entry name" value="TM_PBP2"/>
    <property type="match status" value="1"/>
</dbReference>
<dbReference type="PANTHER" id="PTHR32243">
    <property type="entry name" value="MALTOSE TRANSPORT SYSTEM PERMEASE-RELATED"/>
    <property type="match status" value="1"/>
</dbReference>
<dbReference type="InterPro" id="IPR000515">
    <property type="entry name" value="MetI-like"/>
</dbReference>
<keyword evidence="4 7" id="KW-0812">Transmembrane</keyword>
<dbReference type="Pfam" id="PF00528">
    <property type="entry name" value="BPD_transp_1"/>
    <property type="match status" value="1"/>
</dbReference>
<comment type="similarity">
    <text evidence="7">Belongs to the binding-protein-dependent transport system permease family.</text>
</comment>
<dbReference type="OrthoDB" id="9794684at2"/>
<comment type="subcellular location">
    <subcellularLocation>
        <location evidence="1 7">Cell membrane</location>
        <topology evidence="1 7">Multi-pass membrane protein</topology>
    </subcellularLocation>
</comment>
<accession>A0A2K1P9V7</accession>
<evidence type="ECO:0000256" key="4">
    <source>
        <dbReference type="ARBA" id="ARBA00022692"/>
    </source>
</evidence>
<organism evidence="9 10">
    <name type="scientific">Petrotoga miotherma DSM 10691</name>
    <dbReference type="NCBI Taxonomy" id="1434326"/>
    <lineage>
        <taxon>Bacteria</taxon>
        <taxon>Thermotogati</taxon>
        <taxon>Thermotogota</taxon>
        <taxon>Thermotogae</taxon>
        <taxon>Petrotogales</taxon>
        <taxon>Petrotogaceae</taxon>
        <taxon>Petrotoga</taxon>
    </lineage>
</organism>
<dbReference type="GO" id="GO:0005886">
    <property type="term" value="C:plasma membrane"/>
    <property type="evidence" value="ECO:0007669"/>
    <property type="project" value="UniProtKB-SubCell"/>
</dbReference>
<keyword evidence="3" id="KW-1003">Cell membrane</keyword>
<evidence type="ECO:0000313" key="10">
    <source>
        <dbReference type="Proteomes" id="UP000236199"/>
    </source>
</evidence>
<evidence type="ECO:0000256" key="5">
    <source>
        <dbReference type="ARBA" id="ARBA00022989"/>
    </source>
</evidence>
<keyword evidence="2 7" id="KW-0813">Transport</keyword>
<dbReference type="SUPFAM" id="SSF161098">
    <property type="entry name" value="MetI-like"/>
    <property type="match status" value="1"/>
</dbReference>
<feature type="transmembrane region" description="Helical" evidence="7">
    <location>
        <begin position="12"/>
        <end position="32"/>
    </location>
</feature>
<dbReference type="PROSITE" id="PS50928">
    <property type="entry name" value="ABC_TM1"/>
    <property type="match status" value="1"/>
</dbReference>
<protein>
    <recommendedName>
        <fullName evidence="8">ABC transmembrane type-1 domain-containing protein</fullName>
    </recommendedName>
</protein>
<evidence type="ECO:0000256" key="1">
    <source>
        <dbReference type="ARBA" id="ARBA00004651"/>
    </source>
</evidence>
<feature type="domain" description="ABC transmembrane type-1" evidence="8">
    <location>
        <begin position="80"/>
        <end position="271"/>
    </location>
</feature>
<evidence type="ECO:0000256" key="7">
    <source>
        <dbReference type="RuleBase" id="RU363032"/>
    </source>
</evidence>
<feature type="transmembrane region" description="Helical" evidence="7">
    <location>
        <begin position="115"/>
        <end position="137"/>
    </location>
</feature>
<keyword evidence="6 7" id="KW-0472">Membrane</keyword>
<keyword evidence="5 7" id="KW-1133">Transmembrane helix</keyword>